<feature type="region of interest" description="Disordered" evidence="1">
    <location>
        <begin position="42"/>
        <end position="65"/>
    </location>
</feature>
<accession>A0A7W6EIS8</accession>
<dbReference type="RefSeq" id="WP_183754807.1">
    <property type="nucleotide sequence ID" value="NZ_JACICC010000018.1"/>
</dbReference>
<evidence type="ECO:0000313" key="3">
    <source>
        <dbReference type="Proteomes" id="UP000537592"/>
    </source>
</evidence>
<sequence>MAALPAGEESCDDAVALKRSKRIALFFGQIRPLKRPFGAVETRGLNGDGGNLGAQQDDQTGRTGSFVTARLRPCASLIPAYSNRRRPIGFWSVHERWR</sequence>
<gene>
    <name evidence="2" type="ORF">FHS81_003512</name>
</gene>
<organism evidence="2 3">
    <name type="scientific">Pseudochelatococcus contaminans</name>
    <dbReference type="NCBI Taxonomy" id="1538103"/>
    <lineage>
        <taxon>Bacteria</taxon>
        <taxon>Pseudomonadati</taxon>
        <taxon>Pseudomonadota</taxon>
        <taxon>Alphaproteobacteria</taxon>
        <taxon>Hyphomicrobiales</taxon>
        <taxon>Chelatococcaceae</taxon>
        <taxon>Pseudochelatococcus</taxon>
    </lineage>
</organism>
<name>A0A7W6EIS8_9HYPH</name>
<keyword evidence="3" id="KW-1185">Reference proteome</keyword>
<feature type="compositionally biased region" description="Polar residues" evidence="1">
    <location>
        <begin position="53"/>
        <end position="65"/>
    </location>
</feature>
<proteinExistence type="predicted"/>
<dbReference type="AlphaFoldDB" id="A0A7W6EIS8"/>
<comment type="caution">
    <text evidence="2">The sequence shown here is derived from an EMBL/GenBank/DDBJ whole genome shotgun (WGS) entry which is preliminary data.</text>
</comment>
<dbReference type="EMBL" id="JACICC010000018">
    <property type="protein sequence ID" value="MBB3811398.1"/>
    <property type="molecule type" value="Genomic_DNA"/>
</dbReference>
<evidence type="ECO:0000256" key="1">
    <source>
        <dbReference type="SAM" id="MobiDB-lite"/>
    </source>
</evidence>
<protein>
    <submittedName>
        <fullName evidence="2">Uncharacterized protein</fullName>
    </submittedName>
</protein>
<reference evidence="2 3" key="1">
    <citation type="submission" date="2020-08" db="EMBL/GenBank/DDBJ databases">
        <title>Genomic Encyclopedia of Type Strains, Phase IV (KMG-IV): sequencing the most valuable type-strain genomes for metagenomic binning, comparative biology and taxonomic classification.</title>
        <authorList>
            <person name="Goeker M."/>
        </authorList>
    </citation>
    <scope>NUCLEOTIDE SEQUENCE [LARGE SCALE GENOMIC DNA]</scope>
    <source>
        <strain evidence="2 3">DSM 28760</strain>
    </source>
</reference>
<dbReference type="Proteomes" id="UP000537592">
    <property type="component" value="Unassembled WGS sequence"/>
</dbReference>
<evidence type="ECO:0000313" key="2">
    <source>
        <dbReference type="EMBL" id="MBB3811398.1"/>
    </source>
</evidence>